<dbReference type="STRING" id="1661398.A0A482VPM2"/>
<dbReference type="GO" id="GO:0016491">
    <property type="term" value="F:oxidoreductase activity"/>
    <property type="evidence" value="ECO:0007669"/>
    <property type="project" value="UniProtKB-KW"/>
</dbReference>
<evidence type="ECO:0000256" key="1">
    <source>
        <dbReference type="ARBA" id="ARBA00006484"/>
    </source>
</evidence>
<dbReference type="AlphaFoldDB" id="A0A482VPM2"/>
<dbReference type="Pfam" id="PF00106">
    <property type="entry name" value="adh_short"/>
    <property type="match status" value="1"/>
</dbReference>
<protein>
    <submittedName>
        <fullName evidence="3">Adh short domain containing protein</fullName>
    </submittedName>
</protein>
<dbReference type="InterPro" id="IPR036291">
    <property type="entry name" value="NAD(P)-bd_dom_sf"/>
</dbReference>
<evidence type="ECO:0000256" key="2">
    <source>
        <dbReference type="ARBA" id="ARBA00023002"/>
    </source>
</evidence>
<name>A0A482VPM2_ASBVE</name>
<feature type="non-terminal residue" evidence="3">
    <location>
        <position position="106"/>
    </location>
</feature>
<dbReference type="InterPro" id="IPR002347">
    <property type="entry name" value="SDR_fam"/>
</dbReference>
<accession>A0A482VPM2</accession>
<keyword evidence="2" id="KW-0560">Oxidoreductase</keyword>
<dbReference type="EMBL" id="QDEB01075734">
    <property type="protein sequence ID" value="RZC34901.1"/>
    <property type="molecule type" value="Genomic_DNA"/>
</dbReference>
<proteinExistence type="inferred from homology"/>
<dbReference type="SUPFAM" id="SSF51735">
    <property type="entry name" value="NAD(P)-binding Rossmann-fold domains"/>
    <property type="match status" value="1"/>
</dbReference>
<dbReference type="OrthoDB" id="1933717at2759"/>
<keyword evidence="4" id="KW-1185">Reference proteome</keyword>
<dbReference type="PROSITE" id="PS00061">
    <property type="entry name" value="ADH_SHORT"/>
    <property type="match status" value="1"/>
</dbReference>
<dbReference type="PANTHER" id="PTHR43115">
    <property type="entry name" value="DEHYDROGENASE/REDUCTASE SDR FAMILY MEMBER 11"/>
    <property type="match status" value="1"/>
</dbReference>
<dbReference type="Proteomes" id="UP000292052">
    <property type="component" value="Unassembled WGS sequence"/>
</dbReference>
<dbReference type="InterPro" id="IPR020904">
    <property type="entry name" value="Sc_DH/Rdtase_CS"/>
</dbReference>
<dbReference type="PRINTS" id="PR00081">
    <property type="entry name" value="GDHRDH"/>
</dbReference>
<sequence length="106" mass="11236">MRVNGINGHIIHINSIAGHKVSPKYSVYPASKFAVTALTETLRLELNALGAKIKVTSVSPGCVETGATSLNKNLTAEQKAFFDGIAMLKPEDVADGVVYALSTPEH</sequence>
<gene>
    <name evidence="3" type="ORF">BDFB_015117</name>
</gene>
<organism evidence="3 4">
    <name type="scientific">Asbolus verrucosus</name>
    <name type="common">Desert ironclad beetle</name>
    <dbReference type="NCBI Taxonomy" id="1661398"/>
    <lineage>
        <taxon>Eukaryota</taxon>
        <taxon>Metazoa</taxon>
        <taxon>Ecdysozoa</taxon>
        <taxon>Arthropoda</taxon>
        <taxon>Hexapoda</taxon>
        <taxon>Insecta</taxon>
        <taxon>Pterygota</taxon>
        <taxon>Neoptera</taxon>
        <taxon>Endopterygota</taxon>
        <taxon>Coleoptera</taxon>
        <taxon>Polyphaga</taxon>
        <taxon>Cucujiformia</taxon>
        <taxon>Tenebrionidae</taxon>
        <taxon>Pimeliinae</taxon>
        <taxon>Asbolus</taxon>
    </lineage>
</organism>
<dbReference type="PANTHER" id="PTHR43115:SF4">
    <property type="entry name" value="DEHYDROGENASE_REDUCTASE SDR FAMILY MEMBER 11"/>
    <property type="match status" value="1"/>
</dbReference>
<dbReference type="Gene3D" id="3.40.50.720">
    <property type="entry name" value="NAD(P)-binding Rossmann-like Domain"/>
    <property type="match status" value="1"/>
</dbReference>
<evidence type="ECO:0000313" key="4">
    <source>
        <dbReference type="Proteomes" id="UP000292052"/>
    </source>
</evidence>
<comment type="similarity">
    <text evidence="1">Belongs to the short-chain dehydrogenases/reductases (SDR) family.</text>
</comment>
<reference evidence="3 4" key="1">
    <citation type="submission" date="2017-03" db="EMBL/GenBank/DDBJ databases">
        <title>Genome of the blue death feigning beetle - Asbolus verrucosus.</title>
        <authorList>
            <person name="Rider S.D."/>
        </authorList>
    </citation>
    <scope>NUCLEOTIDE SEQUENCE [LARGE SCALE GENOMIC DNA]</scope>
    <source>
        <strain evidence="3">Butters</strain>
        <tissue evidence="3">Head and leg muscle</tissue>
    </source>
</reference>
<comment type="caution">
    <text evidence="3">The sequence shown here is derived from an EMBL/GenBank/DDBJ whole genome shotgun (WGS) entry which is preliminary data.</text>
</comment>
<evidence type="ECO:0000313" key="3">
    <source>
        <dbReference type="EMBL" id="RZC34901.1"/>
    </source>
</evidence>